<dbReference type="SUPFAM" id="SSF52218">
    <property type="entry name" value="Flavoproteins"/>
    <property type="match status" value="1"/>
</dbReference>
<dbReference type="PANTHER" id="PTHR32145">
    <property type="entry name" value="DIFLAVIN FLAVOPROTEIN A 2-RELATED"/>
    <property type="match status" value="1"/>
</dbReference>
<feature type="domain" description="Rubredoxin-like" evidence="10">
    <location>
        <begin position="428"/>
        <end position="462"/>
    </location>
</feature>
<dbReference type="PRINTS" id="PR00368">
    <property type="entry name" value="FADPNR"/>
</dbReference>
<dbReference type="InterPro" id="IPR016156">
    <property type="entry name" value="FAD/NAD-linked_Rdtase_dimer_sf"/>
</dbReference>
<dbReference type="InterPro" id="IPR036866">
    <property type="entry name" value="RibonucZ/Hydroxyglut_hydro"/>
</dbReference>
<dbReference type="InterPro" id="IPR041575">
    <property type="entry name" value="Rubredoxin_C"/>
</dbReference>
<dbReference type="Gene3D" id="3.50.50.60">
    <property type="entry name" value="FAD/NAD(P)-binding domain"/>
    <property type="match status" value="2"/>
</dbReference>
<dbReference type="SMART" id="SM00849">
    <property type="entry name" value="Lactamase_B"/>
    <property type="match status" value="1"/>
</dbReference>
<evidence type="ECO:0000256" key="8">
    <source>
        <dbReference type="ARBA" id="ARBA00023004"/>
    </source>
</evidence>
<dbReference type="InterPro" id="IPR008254">
    <property type="entry name" value="Flavodoxin/NO_synth"/>
</dbReference>
<dbReference type="InterPro" id="IPR045761">
    <property type="entry name" value="ODP_dom"/>
</dbReference>
<evidence type="ECO:0000256" key="7">
    <source>
        <dbReference type="ARBA" id="ARBA00022982"/>
    </source>
</evidence>
<accession>A0A1T4KWL1</accession>
<dbReference type="InterPro" id="IPR024934">
    <property type="entry name" value="Rubredoxin-like_dom"/>
</dbReference>
<dbReference type="GO" id="GO:0005506">
    <property type="term" value="F:iron ion binding"/>
    <property type="evidence" value="ECO:0007669"/>
    <property type="project" value="InterPro"/>
</dbReference>
<dbReference type="Gene3D" id="3.60.15.10">
    <property type="entry name" value="Ribonuclease Z/Hydroxyacylglutathione hydrolase-like"/>
    <property type="match status" value="1"/>
</dbReference>
<organism evidence="11 12">
    <name type="scientific">Cetobacterium ceti</name>
    <dbReference type="NCBI Taxonomy" id="180163"/>
    <lineage>
        <taxon>Bacteria</taxon>
        <taxon>Fusobacteriati</taxon>
        <taxon>Fusobacteriota</taxon>
        <taxon>Fusobacteriia</taxon>
        <taxon>Fusobacteriales</taxon>
        <taxon>Fusobacteriaceae</taxon>
        <taxon>Cetobacterium</taxon>
    </lineage>
</organism>
<gene>
    <name evidence="11" type="ORF">SAMN02745174_00630</name>
</gene>
<dbReference type="GO" id="GO:0016491">
    <property type="term" value="F:oxidoreductase activity"/>
    <property type="evidence" value="ECO:0007669"/>
    <property type="project" value="InterPro"/>
</dbReference>
<dbReference type="OrthoDB" id="9807946at2"/>
<reference evidence="11 12" key="1">
    <citation type="submission" date="2017-02" db="EMBL/GenBank/DDBJ databases">
        <authorList>
            <person name="Peterson S.W."/>
        </authorList>
    </citation>
    <scope>NUCLEOTIDE SEQUENCE [LARGE SCALE GENOMIC DNA]</scope>
    <source>
        <strain evidence="11 12">ATCC 700028</strain>
    </source>
</reference>
<dbReference type="Pfam" id="PF21349">
    <property type="entry name" value="RUBY_RBDX"/>
    <property type="match status" value="1"/>
</dbReference>
<dbReference type="Pfam" id="PF19583">
    <property type="entry name" value="ODP"/>
    <property type="match status" value="1"/>
</dbReference>
<dbReference type="PRINTS" id="PR00411">
    <property type="entry name" value="PNDRDTASEI"/>
</dbReference>
<dbReference type="SUPFAM" id="SSF56281">
    <property type="entry name" value="Metallo-hydrolase/oxidoreductase"/>
    <property type="match status" value="1"/>
</dbReference>
<evidence type="ECO:0000256" key="1">
    <source>
        <dbReference type="ARBA" id="ARBA00001962"/>
    </source>
</evidence>
<evidence type="ECO:0000256" key="3">
    <source>
        <dbReference type="ARBA" id="ARBA00007121"/>
    </source>
</evidence>
<evidence type="ECO:0000256" key="5">
    <source>
        <dbReference type="ARBA" id="ARBA00022630"/>
    </source>
</evidence>
<keyword evidence="5" id="KW-0285">Flavoprotein</keyword>
<dbReference type="Pfam" id="PF18267">
    <property type="entry name" value="Rubredoxin_C"/>
    <property type="match status" value="1"/>
</dbReference>
<dbReference type="SUPFAM" id="SSF57802">
    <property type="entry name" value="Rubredoxin-like"/>
    <property type="match status" value="1"/>
</dbReference>
<name>A0A1T4KWL1_9FUSO</name>
<dbReference type="Gene3D" id="3.40.50.360">
    <property type="match status" value="1"/>
</dbReference>
<dbReference type="InterPro" id="IPR036188">
    <property type="entry name" value="FAD/NAD-bd_sf"/>
</dbReference>
<dbReference type="InterPro" id="IPR001279">
    <property type="entry name" value="Metallo-B-lactamas"/>
</dbReference>
<dbReference type="PROSITE" id="PS50902">
    <property type="entry name" value="FLAVODOXIN_LIKE"/>
    <property type="match status" value="1"/>
</dbReference>
<dbReference type="PANTHER" id="PTHR32145:SF11">
    <property type="entry name" value="DIFLAVIN FLAVOPROTEIN A 2-RELATED"/>
    <property type="match status" value="1"/>
</dbReference>
<dbReference type="CDD" id="cd07709">
    <property type="entry name" value="flavodiiron_proteins_MBL-fold"/>
    <property type="match status" value="1"/>
</dbReference>
<comment type="cofactor">
    <cofactor evidence="2">
        <name>FAD</name>
        <dbReference type="ChEBI" id="CHEBI:57692"/>
    </cofactor>
</comment>
<dbReference type="STRING" id="180163.SAMN02745174_00630"/>
<comment type="cofactor">
    <cofactor evidence="1">
        <name>Fe cation</name>
        <dbReference type="ChEBI" id="CHEBI:24875"/>
    </cofactor>
</comment>
<evidence type="ECO:0000256" key="4">
    <source>
        <dbReference type="ARBA" id="ARBA00022448"/>
    </source>
</evidence>
<evidence type="ECO:0000313" key="12">
    <source>
        <dbReference type="Proteomes" id="UP000191153"/>
    </source>
</evidence>
<dbReference type="EMBL" id="FUWX01000005">
    <property type="protein sequence ID" value="SJZ46796.1"/>
    <property type="molecule type" value="Genomic_DNA"/>
</dbReference>
<evidence type="ECO:0000256" key="2">
    <source>
        <dbReference type="ARBA" id="ARBA00001974"/>
    </source>
</evidence>
<keyword evidence="4" id="KW-0813">Transport</keyword>
<dbReference type="Gene3D" id="3.30.390.30">
    <property type="match status" value="1"/>
</dbReference>
<keyword evidence="8" id="KW-0408">Iron</keyword>
<keyword evidence="12" id="KW-1185">Reference proteome</keyword>
<dbReference type="Gene3D" id="2.20.28.10">
    <property type="match status" value="1"/>
</dbReference>
<dbReference type="GO" id="GO:0010181">
    <property type="term" value="F:FMN binding"/>
    <property type="evidence" value="ECO:0007669"/>
    <property type="project" value="InterPro"/>
</dbReference>
<dbReference type="SUPFAM" id="SSF51905">
    <property type="entry name" value="FAD/NAD(P)-binding domain"/>
    <property type="match status" value="1"/>
</dbReference>
<evidence type="ECO:0000259" key="10">
    <source>
        <dbReference type="PROSITE" id="PS50903"/>
    </source>
</evidence>
<dbReference type="InterPro" id="IPR029039">
    <property type="entry name" value="Flavoprotein-like_sf"/>
</dbReference>
<proteinExistence type="inferred from homology"/>
<protein>
    <submittedName>
        <fullName evidence="11">Flavorubredoxin</fullName>
    </submittedName>
</protein>
<dbReference type="Proteomes" id="UP000191153">
    <property type="component" value="Unassembled WGS sequence"/>
</dbReference>
<evidence type="ECO:0000256" key="6">
    <source>
        <dbReference type="ARBA" id="ARBA00022827"/>
    </source>
</evidence>
<dbReference type="InterPro" id="IPR051285">
    <property type="entry name" value="NADH_oxidoreductase_modular"/>
</dbReference>
<dbReference type="RefSeq" id="WP_078693163.1">
    <property type="nucleotide sequence ID" value="NZ_FUWX01000005.1"/>
</dbReference>
<dbReference type="PROSITE" id="PS50903">
    <property type="entry name" value="RUBREDOXIN_LIKE"/>
    <property type="match status" value="1"/>
</dbReference>
<keyword evidence="6" id="KW-0274">FAD</keyword>
<comment type="similarity">
    <text evidence="3">In the N-terminal section; belongs to the zinc metallo-hydrolase group 3 family.</text>
</comment>
<dbReference type="Pfam" id="PF00258">
    <property type="entry name" value="Flavodoxin_1"/>
    <property type="match status" value="1"/>
</dbReference>
<dbReference type="InterPro" id="IPR023753">
    <property type="entry name" value="FAD/NAD-binding_dom"/>
</dbReference>
<dbReference type="CDD" id="cd00729">
    <property type="entry name" value="rubredoxin_SM"/>
    <property type="match status" value="1"/>
</dbReference>
<dbReference type="Pfam" id="PF07992">
    <property type="entry name" value="Pyr_redox_2"/>
    <property type="match status" value="1"/>
</dbReference>
<evidence type="ECO:0000313" key="11">
    <source>
        <dbReference type="EMBL" id="SJZ46796.1"/>
    </source>
</evidence>
<dbReference type="AlphaFoldDB" id="A0A1T4KWL1"/>
<keyword evidence="7" id="KW-0249">Electron transport</keyword>
<feature type="domain" description="Flavodoxin-like" evidence="9">
    <location>
        <begin position="258"/>
        <end position="401"/>
    </location>
</feature>
<dbReference type="InterPro" id="IPR048574">
    <property type="entry name" value="RUBY_RBDX"/>
</dbReference>
<evidence type="ECO:0000259" key="9">
    <source>
        <dbReference type="PROSITE" id="PS50902"/>
    </source>
</evidence>
<sequence length="864" mass="97585">MKSLELKNNIYWIGTLDPNLRIFDIIMETQYGTTYNSYMVKGSEKIAVFETTKEKYFDGYLKELEERLPNPEKIDYIVVDHTEPDHSGSISKLLDYAKNATVVGSHTAIEFLKNIMNKDFKHIVVKHGDKISLGDKTLEFISAPFLHWPDSMYTYIPEDEVLLCCDSFGSHYSNDKILLSKLDENELKDYGKALRYYYMCIFGPFKKYVLDGIEKIKDLKIDMILPGHGPVLDRNPWDIVDTYKKWSITTNPNKRKTIIIPYVTAYGYTGKVAEEIKRGIEAFDSSIDVKTYKLDVENFKTLEGEILREFLWADGILLGSCTINGDALPPIWSLALSLNPIVHGGKFVSAFGSYGWSGEAVPNLIKRLESLRMHVLDGFTVKFKPSEEECKEAFEFGKTFAKAMIEKKLPQKNIKYPTETEKNPDKVVKKWRCTVCGEVYEGIDPPETCPACGVSSEYFEPVVEVENIKIEPKEENIVIIGSGIAGVSAGTEARKLNPKAKITIIGREKELPYYRTMLTEMISEKLPENRVYLKPEKWYEENNLQLKLGKVVKDINFKEKFVVTLDNEKYNYDKLILANGARSMVPNIGNNNLGGVFTLREEMDLEVIKKYSLGKKKAIVVGGGVLGLETAWGLKEIGMEVEVVEMMQRILPRQLDEEGSKILERKIKESGILVHKNSRVDYFTGDKYVNGLVLDNGIKIDCEMVVISSGIVPNIELIANKGMKTNRGILVNDKMETSMEDVYACGDVAEYNGKVIGLWQVSMEQGKVAGKNAVGQVAIYKEEMQPVTYEGMNTKILSAGLLVDTKDSLCEVDEDTCNYKKIYFNKDNLLVGGILVGDTSKGITIIKGIKDGINKNNFLKKLYN</sequence>